<protein>
    <recommendedName>
        <fullName evidence="3">DUF2283 domain-containing protein</fullName>
    </recommendedName>
</protein>
<accession>A0A1F7H2C8</accession>
<dbReference type="Pfam" id="PF10049">
    <property type="entry name" value="DUF2283"/>
    <property type="match status" value="1"/>
</dbReference>
<dbReference type="AlphaFoldDB" id="A0A1F7H2C8"/>
<dbReference type="Proteomes" id="UP000177913">
    <property type="component" value="Unassembled WGS sequence"/>
</dbReference>
<reference evidence="1 2" key="1">
    <citation type="journal article" date="2016" name="Nat. Commun.">
        <title>Thousands of microbial genomes shed light on interconnected biogeochemical processes in an aquifer system.</title>
        <authorList>
            <person name="Anantharaman K."/>
            <person name="Brown C.T."/>
            <person name="Hug L.A."/>
            <person name="Sharon I."/>
            <person name="Castelle C.J."/>
            <person name="Probst A.J."/>
            <person name="Thomas B.C."/>
            <person name="Singh A."/>
            <person name="Wilkins M.J."/>
            <person name="Karaoz U."/>
            <person name="Brodie E.L."/>
            <person name="Williams K.H."/>
            <person name="Hubbard S.S."/>
            <person name="Banfield J.F."/>
        </authorList>
    </citation>
    <scope>NUCLEOTIDE SEQUENCE [LARGE SCALE GENOMIC DNA]</scope>
</reference>
<evidence type="ECO:0000313" key="1">
    <source>
        <dbReference type="EMBL" id="OGK25054.1"/>
    </source>
</evidence>
<dbReference type="EMBL" id="MFZO01000019">
    <property type="protein sequence ID" value="OGK25054.1"/>
    <property type="molecule type" value="Genomic_DNA"/>
</dbReference>
<evidence type="ECO:0008006" key="3">
    <source>
        <dbReference type="Google" id="ProtNLM"/>
    </source>
</evidence>
<proteinExistence type="predicted"/>
<gene>
    <name evidence="1" type="ORF">A3C25_03285</name>
</gene>
<dbReference type="InterPro" id="IPR019270">
    <property type="entry name" value="DUF2283"/>
</dbReference>
<sequence>MKKSNIYYGNKSDSIYIFLKKGKEERFEEVEPNIIIEYNKYREPIGVEMLKIKNQICKI</sequence>
<name>A0A1F7H2C8_9BACT</name>
<evidence type="ECO:0000313" key="2">
    <source>
        <dbReference type="Proteomes" id="UP000177913"/>
    </source>
</evidence>
<comment type="caution">
    <text evidence="1">The sequence shown here is derived from an EMBL/GenBank/DDBJ whole genome shotgun (WGS) entry which is preliminary data.</text>
</comment>
<organism evidence="1 2">
    <name type="scientific">Candidatus Roizmanbacteria bacterium RIFCSPHIGHO2_02_FULL_38_11</name>
    <dbReference type="NCBI Taxonomy" id="1802039"/>
    <lineage>
        <taxon>Bacteria</taxon>
        <taxon>Candidatus Roizmaniibacteriota</taxon>
    </lineage>
</organism>